<reference evidence="3" key="1">
    <citation type="journal article" date="2011" name="Genome Res.">
        <title>Phylogeny-wide analysis of social amoeba genomes highlights ancient origins for complex intercellular communication.</title>
        <authorList>
            <person name="Heidel A.J."/>
            <person name="Lawal H.M."/>
            <person name="Felder M."/>
            <person name="Schilde C."/>
            <person name="Helps N.R."/>
            <person name="Tunggal B."/>
            <person name="Rivero F."/>
            <person name="John U."/>
            <person name="Schleicher M."/>
            <person name="Eichinger L."/>
            <person name="Platzer M."/>
            <person name="Noegel A.A."/>
            <person name="Schaap P."/>
            <person name="Gloeckner G."/>
        </authorList>
    </citation>
    <scope>NUCLEOTIDE SEQUENCE [LARGE SCALE GENOMIC DNA]</scope>
    <source>
        <strain evidence="3">SH3</strain>
    </source>
</reference>
<evidence type="ECO:0000313" key="3">
    <source>
        <dbReference type="Proteomes" id="UP000007797"/>
    </source>
</evidence>
<feature type="region of interest" description="Disordered" evidence="1">
    <location>
        <begin position="155"/>
        <end position="191"/>
    </location>
</feature>
<proteinExistence type="predicted"/>
<dbReference type="AlphaFoldDB" id="F4QFC9"/>
<keyword evidence="3" id="KW-1185">Reference proteome</keyword>
<dbReference type="RefSeq" id="XP_004350140.1">
    <property type="nucleotide sequence ID" value="XM_004350090.1"/>
</dbReference>
<sequence length="452" mass="52945">MGRVVYPIWHSEESEWFQCLSQALLMVTLFAFQTGVTNNYVYPPLIDSCLKKDILNNEMHNTTTLQIKSNGIRESVIQFYRHYHHYYFSFNQYVPDQHKSIVWDKSKLTQYLLNNTIRKYSNTRYPPTKRNTDRIIALCDDGYLVDCKVNVDVKSTSTSTSDTTTADNNNSRREKEEKEKEQTQPTQQQFKKRSSVLKKASYFGPGEFVKGLSDEKDYVYNYGNVVDVKGVDITKHWDEQTLGEYLKAAGFIQGSSDTPRNKAMVTPLFIHLTNKMMSQYARLYHCESTIMKFIYNRFHGLVDQQRTVKWDREMLTNYLLNNTVRKFKNDVRLPTQSNIAIIFSYCKMAIGRVVKYAKPKKVEVITDMDTVQEAIYKMGRMVLPHYNKEIQWTEDLRMLAQNACYTAFQTGIKDYVYPPLIVDCLQPDILNGLEYAHFRETGLLDMRNQYQL</sequence>
<evidence type="ECO:0000256" key="1">
    <source>
        <dbReference type="SAM" id="MobiDB-lite"/>
    </source>
</evidence>
<gene>
    <name evidence="2" type="ORF">DFA_11197</name>
</gene>
<feature type="compositionally biased region" description="Low complexity" evidence="1">
    <location>
        <begin position="155"/>
        <end position="169"/>
    </location>
</feature>
<dbReference type="KEGG" id="dfa:DFA_11197"/>
<dbReference type="GeneID" id="14866190"/>
<feature type="compositionally biased region" description="Basic and acidic residues" evidence="1">
    <location>
        <begin position="170"/>
        <end position="182"/>
    </location>
</feature>
<evidence type="ECO:0000313" key="2">
    <source>
        <dbReference type="EMBL" id="EGG13436.1"/>
    </source>
</evidence>
<organism evidence="2 3">
    <name type="scientific">Cavenderia fasciculata</name>
    <name type="common">Slime mold</name>
    <name type="synonym">Dictyostelium fasciculatum</name>
    <dbReference type="NCBI Taxonomy" id="261658"/>
    <lineage>
        <taxon>Eukaryota</taxon>
        <taxon>Amoebozoa</taxon>
        <taxon>Evosea</taxon>
        <taxon>Eumycetozoa</taxon>
        <taxon>Dictyostelia</taxon>
        <taxon>Acytosteliales</taxon>
        <taxon>Cavenderiaceae</taxon>
        <taxon>Cavenderia</taxon>
    </lineage>
</organism>
<dbReference type="Proteomes" id="UP000007797">
    <property type="component" value="Unassembled WGS sequence"/>
</dbReference>
<name>F4QFC9_CACFS</name>
<dbReference type="EMBL" id="GL883029">
    <property type="protein sequence ID" value="EGG13436.1"/>
    <property type="molecule type" value="Genomic_DNA"/>
</dbReference>
<protein>
    <submittedName>
        <fullName evidence="2">Uncharacterized protein</fullName>
    </submittedName>
</protein>
<accession>F4QFC9</accession>